<feature type="compositionally biased region" description="Basic and acidic residues" evidence="1">
    <location>
        <begin position="255"/>
        <end position="267"/>
    </location>
</feature>
<dbReference type="OrthoDB" id="5647528at2"/>
<dbReference type="Pfam" id="PF18686">
    <property type="entry name" value="DUF5636"/>
    <property type="match status" value="1"/>
</dbReference>
<organism evidence="3 4">
    <name type="scientific">Aquicella siphonis</name>
    <dbReference type="NCBI Taxonomy" id="254247"/>
    <lineage>
        <taxon>Bacteria</taxon>
        <taxon>Pseudomonadati</taxon>
        <taxon>Pseudomonadota</taxon>
        <taxon>Gammaproteobacteria</taxon>
        <taxon>Legionellales</taxon>
        <taxon>Coxiellaceae</taxon>
        <taxon>Aquicella</taxon>
    </lineage>
</organism>
<feature type="region of interest" description="Disordered" evidence="1">
    <location>
        <begin position="239"/>
        <end position="277"/>
    </location>
</feature>
<gene>
    <name evidence="3" type="ORF">AQUSIP_06470</name>
</gene>
<protein>
    <recommendedName>
        <fullName evidence="2">DUF5636 domain-containing protein</fullName>
    </recommendedName>
</protein>
<evidence type="ECO:0000259" key="2">
    <source>
        <dbReference type="Pfam" id="PF18686"/>
    </source>
</evidence>
<dbReference type="InterPro" id="IPR040708">
    <property type="entry name" value="DUF5636"/>
</dbReference>
<name>A0A5E4PFY3_9COXI</name>
<dbReference type="AlphaFoldDB" id="A0A5E4PFY3"/>
<accession>A0A5E4PFY3</accession>
<keyword evidence="4" id="KW-1185">Reference proteome</keyword>
<reference evidence="3 4" key="1">
    <citation type="submission" date="2019-08" db="EMBL/GenBank/DDBJ databases">
        <authorList>
            <person name="Guy L."/>
        </authorList>
    </citation>
    <scope>NUCLEOTIDE SEQUENCE [LARGE SCALE GENOMIC DNA]</scope>
    <source>
        <strain evidence="3 4">SGT-108</strain>
    </source>
</reference>
<feature type="domain" description="DUF5636" evidence="2">
    <location>
        <begin position="39"/>
        <end position="225"/>
    </location>
</feature>
<dbReference type="KEGG" id="asip:AQUSIP_06470"/>
<dbReference type="RefSeq" id="WP_148338605.1">
    <property type="nucleotide sequence ID" value="NZ_LR699119.1"/>
</dbReference>
<dbReference type="EMBL" id="LR699119">
    <property type="protein sequence ID" value="VVC75357.1"/>
    <property type="molecule type" value="Genomic_DNA"/>
</dbReference>
<evidence type="ECO:0000256" key="1">
    <source>
        <dbReference type="SAM" id="MobiDB-lite"/>
    </source>
</evidence>
<evidence type="ECO:0000313" key="3">
    <source>
        <dbReference type="EMBL" id="VVC75357.1"/>
    </source>
</evidence>
<sequence length="277" mass="31185">MTSSTWLPDKAAVKKEYDGISWGYRGLNETPTLPDGYGPFIEDCAKIAVFLQDENAVINQLKRLNVLLKEEAKIQGLKVNEPTPFGYLQHKKVLRNVLERELAKMGFQPDFGKTTGFLKPEVFRSAISAGLIVKDPGVSIEHGEFTHAIQWLLIAWQQSDSAFLSKPVIDVFKQLGDDRSVYPQSSGTEKNIWDVIVDQQPTVSPDCRSPEHLHKLILTSQDNDLLMLKILCEERAKKRRASFPGTDANPNKQTTHKEYQESNKDKALLVPAPKSKL</sequence>
<dbReference type="Proteomes" id="UP000324194">
    <property type="component" value="Chromosome 1"/>
</dbReference>
<proteinExistence type="predicted"/>
<evidence type="ECO:0000313" key="4">
    <source>
        <dbReference type="Proteomes" id="UP000324194"/>
    </source>
</evidence>